<feature type="region of interest" description="Disordered" evidence="1">
    <location>
        <begin position="182"/>
        <end position="214"/>
    </location>
</feature>
<gene>
    <name evidence="2" type="ORF">EYF80_061922</name>
</gene>
<evidence type="ECO:0000313" key="2">
    <source>
        <dbReference type="EMBL" id="TNN27930.1"/>
    </source>
</evidence>
<accession>A0A4Z2EH99</accession>
<name>A0A4Z2EH99_9TELE</name>
<dbReference type="Proteomes" id="UP000314294">
    <property type="component" value="Unassembled WGS sequence"/>
</dbReference>
<proteinExistence type="predicted"/>
<protein>
    <submittedName>
        <fullName evidence="2">Uncharacterized protein</fullName>
    </submittedName>
</protein>
<evidence type="ECO:0000256" key="1">
    <source>
        <dbReference type="SAM" id="MobiDB-lite"/>
    </source>
</evidence>
<keyword evidence="3" id="KW-1185">Reference proteome</keyword>
<sequence length="214" mass="22688">MERPRSLGPLKNSMSLGLTGGRSLVISSTVFLSGQAPSGTGKGRRSCSVCGAPRPSLTPSSAGVKMGKGRVFLLGSSRCSLTPRSTVPTLKTPEGHVCFSERTCHWRDSVSLRESSFWFTVCLQGGRPARLPPPRRSASPGRCTLASSLLGEDLGVYPVGLWIGLNCAAAAAAAAASRSSESSISTHPATPAENNFVLHNRQQHRHRCREGTFK</sequence>
<comment type="caution">
    <text evidence="2">The sequence shown here is derived from an EMBL/GenBank/DDBJ whole genome shotgun (WGS) entry which is preliminary data.</text>
</comment>
<reference evidence="2 3" key="1">
    <citation type="submission" date="2019-03" db="EMBL/GenBank/DDBJ databases">
        <title>First draft genome of Liparis tanakae, snailfish: a comprehensive survey of snailfish specific genes.</title>
        <authorList>
            <person name="Kim W."/>
            <person name="Song I."/>
            <person name="Jeong J.-H."/>
            <person name="Kim D."/>
            <person name="Kim S."/>
            <person name="Ryu S."/>
            <person name="Song J.Y."/>
            <person name="Lee S.K."/>
        </authorList>
    </citation>
    <scope>NUCLEOTIDE SEQUENCE [LARGE SCALE GENOMIC DNA]</scope>
    <source>
        <tissue evidence="2">Muscle</tissue>
    </source>
</reference>
<dbReference type="AlphaFoldDB" id="A0A4Z2EH99"/>
<evidence type="ECO:0000313" key="3">
    <source>
        <dbReference type="Proteomes" id="UP000314294"/>
    </source>
</evidence>
<dbReference type="EMBL" id="SRLO01007531">
    <property type="protein sequence ID" value="TNN27930.1"/>
    <property type="molecule type" value="Genomic_DNA"/>
</dbReference>
<organism evidence="2 3">
    <name type="scientific">Liparis tanakae</name>
    <name type="common">Tanaka's snailfish</name>
    <dbReference type="NCBI Taxonomy" id="230148"/>
    <lineage>
        <taxon>Eukaryota</taxon>
        <taxon>Metazoa</taxon>
        <taxon>Chordata</taxon>
        <taxon>Craniata</taxon>
        <taxon>Vertebrata</taxon>
        <taxon>Euteleostomi</taxon>
        <taxon>Actinopterygii</taxon>
        <taxon>Neopterygii</taxon>
        <taxon>Teleostei</taxon>
        <taxon>Neoteleostei</taxon>
        <taxon>Acanthomorphata</taxon>
        <taxon>Eupercaria</taxon>
        <taxon>Perciformes</taxon>
        <taxon>Cottioidei</taxon>
        <taxon>Cottales</taxon>
        <taxon>Liparidae</taxon>
        <taxon>Liparis</taxon>
    </lineage>
</organism>